<evidence type="ECO:0000256" key="4">
    <source>
        <dbReference type="ARBA" id="ARBA00013255"/>
    </source>
</evidence>
<dbReference type="InterPro" id="IPR013815">
    <property type="entry name" value="ATP_grasp_subdomain_1"/>
</dbReference>
<dbReference type="FunFam" id="3.90.600.10:FF:000001">
    <property type="entry name" value="Trifunctional purine biosynthetic protein adenosine-3"/>
    <property type="match status" value="1"/>
</dbReference>
<evidence type="ECO:0000256" key="11">
    <source>
        <dbReference type="ARBA" id="ARBA00038345"/>
    </source>
</evidence>
<dbReference type="InterPro" id="IPR011054">
    <property type="entry name" value="Rudment_hybrid_motif"/>
</dbReference>
<dbReference type="AlphaFoldDB" id="A0A9D0ZBU1"/>
<dbReference type="Proteomes" id="UP000886887">
    <property type="component" value="Unassembled WGS sequence"/>
</dbReference>
<dbReference type="SMART" id="SM01210">
    <property type="entry name" value="GARS_C"/>
    <property type="match status" value="1"/>
</dbReference>
<dbReference type="GO" id="GO:0046872">
    <property type="term" value="F:metal ion binding"/>
    <property type="evidence" value="ECO:0007669"/>
    <property type="project" value="UniProtKB-KW"/>
</dbReference>
<proteinExistence type="inferred from homology"/>
<dbReference type="GO" id="GO:0004637">
    <property type="term" value="F:phosphoribosylamine-glycine ligase activity"/>
    <property type="evidence" value="ECO:0007669"/>
    <property type="project" value="UniProtKB-UniRule"/>
</dbReference>
<evidence type="ECO:0000256" key="3">
    <source>
        <dbReference type="ARBA" id="ARBA00005174"/>
    </source>
</evidence>
<evidence type="ECO:0000256" key="14">
    <source>
        <dbReference type="HAMAP-Rule" id="MF_00138"/>
    </source>
</evidence>
<evidence type="ECO:0000256" key="5">
    <source>
        <dbReference type="ARBA" id="ARBA00022598"/>
    </source>
</evidence>
<organism evidence="17 18">
    <name type="scientific">Candidatus Onthenecus intestinigallinarum</name>
    <dbReference type="NCBI Taxonomy" id="2840875"/>
    <lineage>
        <taxon>Bacteria</taxon>
        <taxon>Bacillati</taxon>
        <taxon>Bacillota</taxon>
        <taxon>Clostridia</taxon>
        <taxon>Eubacteriales</taxon>
        <taxon>Candidatus Onthenecus</taxon>
    </lineage>
</organism>
<dbReference type="Pfam" id="PF02843">
    <property type="entry name" value="GARS_C"/>
    <property type="match status" value="1"/>
</dbReference>
<dbReference type="InterPro" id="IPR000115">
    <property type="entry name" value="PRibGlycinamide_synth"/>
</dbReference>
<sequence length="421" mass="44717">MKVLVIGGGGREHAVCLALSRSPRVDALLCAPGNGGIARVARCFPQVKATDVDAIVRLARDERVDFVVVTPDDPLALGCVDRLEAEGIPAFGPTQQAAQMESSKIFSKRLMQKYGIPTARCEVFTDCDAALAYLDGQQAPIVVKADGLALGKGVVVAQTLDEARDAVRAMMLDGRFGASGARVLIEECMTGREVTVLCFCDGHTIRPMPASQDHKRAYDGDQGPNTGGMGAIAPSPLYTPEIAARVEREILRPTLAAMNAEGIPFKGVLYVGLMLTPEGPKVVEYNARFGDPETQALLPLLDSDLMAIFQAVRDGQLAQADIRWRDESAACVVLASGGYPGKYASGKEISGLGAAEALGATVYHAGTREQDGRYYTAGGRVLGVTAVAPTLRQALQDAYAAAERISFDGMMMRRDIGARDI</sequence>
<dbReference type="PANTHER" id="PTHR43472:SF1">
    <property type="entry name" value="PHOSPHORIBOSYLAMINE--GLYCINE LIGASE, CHLOROPLASTIC"/>
    <property type="match status" value="1"/>
</dbReference>
<comment type="similarity">
    <text evidence="11 14">Belongs to the GARS family.</text>
</comment>
<reference evidence="17" key="2">
    <citation type="journal article" date="2021" name="PeerJ">
        <title>Extensive microbial diversity within the chicken gut microbiome revealed by metagenomics and culture.</title>
        <authorList>
            <person name="Gilroy R."/>
            <person name="Ravi A."/>
            <person name="Getino M."/>
            <person name="Pursley I."/>
            <person name="Horton D.L."/>
            <person name="Alikhan N.F."/>
            <person name="Baker D."/>
            <person name="Gharbi K."/>
            <person name="Hall N."/>
            <person name="Watson M."/>
            <person name="Adriaenssens E.M."/>
            <person name="Foster-Nyarko E."/>
            <person name="Jarju S."/>
            <person name="Secka A."/>
            <person name="Antonio M."/>
            <person name="Oren A."/>
            <person name="Chaudhuri R.R."/>
            <person name="La Ragione R."/>
            <person name="Hildebrand F."/>
            <person name="Pallen M.J."/>
        </authorList>
    </citation>
    <scope>NUCLEOTIDE SEQUENCE</scope>
    <source>
        <strain evidence="17">ChiSxjej2B14-6234</strain>
    </source>
</reference>
<dbReference type="SUPFAM" id="SSF52440">
    <property type="entry name" value="PreATP-grasp domain"/>
    <property type="match status" value="1"/>
</dbReference>
<dbReference type="GO" id="GO:0006189">
    <property type="term" value="P:'de novo' IMP biosynthetic process"/>
    <property type="evidence" value="ECO:0007669"/>
    <property type="project" value="UniProtKB-UniRule"/>
</dbReference>
<dbReference type="GO" id="GO:0005524">
    <property type="term" value="F:ATP binding"/>
    <property type="evidence" value="ECO:0007669"/>
    <property type="project" value="UniProtKB-UniRule"/>
</dbReference>
<keyword evidence="7 15" id="KW-0547">Nucleotide-binding</keyword>
<dbReference type="Gene3D" id="3.40.50.20">
    <property type="match status" value="1"/>
</dbReference>
<dbReference type="EC" id="6.3.4.13" evidence="4 14"/>
<dbReference type="HAMAP" id="MF_00138">
    <property type="entry name" value="GARS"/>
    <property type="match status" value="1"/>
</dbReference>
<evidence type="ECO:0000256" key="15">
    <source>
        <dbReference type="PROSITE-ProRule" id="PRU00409"/>
    </source>
</evidence>
<dbReference type="InterPro" id="IPR020559">
    <property type="entry name" value="PRibGlycinamide_synth_CS"/>
</dbReference>
<evidence type="ECO:0000313" key="17">
    <source>
        <dbReference type="EMBL" id="HIQ72316.1"/>
    </source>
</evidence>
<dbReference type="Gene3D" id="3.30.1490.20">
    <property type="entry name" value="ATP-grasp fold, A domain"/>
    <property type="match status" value="1"/>
</dbReference>
<dbReference type="InterPro" id="IPR016185">
    <property type="entry name" value="PreATP-grasp_dom_sf"/>
</dbReference>
<evidence type="ECO:0000256" key="2">
    <source>
        <dbReference type="ARBA" id="ARBA00001946"/>
    </source>
</evidence>
<reference evidence="17" key="1">
    <citation type="submission" date="2020-10" db="EMBL/GenBank/DDBJ databases">
        <authorList>
            <person name="Gilroy R."/>
        </authorList>
    </citation>
    <scope>NUCLEOTIDE SEQUENCE</scope>
    <source>
        <strain evidence="17">ChiSxjej2B14-6234</strain>
    </source>
</reference>
<accession>A0A9D0ZBU1</accession>
<comment type="cofactor">
    <cofactor evidence="1">
        <name>Mn(2+)</name>
        <dbReference type="ChEBI" id="CHEBI:29035"/>
    </cofactor>
</comment>
<dbReference type="PANTHER" id="PTHR43472">
    <property type="entry name" value="PHOSPHORIBOSYLAMINE--GLYCINE LIGASE"/>
    <property type="match status" value="1"/>
</dbReference>
<dbReference type="GO" id="GO:0009113">
    <property type="term" value="P:purine nucleobase biosynthetic process"/>
    <property type="evidence" value="ECO:0007669"/>
    <property type="project" value="InterPro"/>
</dbReference>
<keyword evidence="10" id="KW-0464">Manganese</keyword>
<dbReference type="PROSITE" id="PS50975">
    <property type="entry name" value="ATP_GRASP"/>
    <property type="match status" value="1"/>
</dbReference>
<dbReference type="InterPro" id="IPR011761">
    <property type="entry name" value="ATP-grasp"/>
</dbReference>
<dbReference type="InterPro" id="IPR037123">
    <property type="entry name" value="PRibGlycinamide_synth_C_sf"/>
</dbReference>
<feature type="domain" description="ATP-grasp" evidence="16">
    <location>
        <begin position="108"/>
        <end position="314"/>
    </location>
</feature>
<evidence type="ECO:0000256" key="12">
    <source>
        <dbReference type="ARBA" id="ARBA00042242"/>
    </source>
</evidence>
<dbReference type="Gene3D" id="3.30.470.20">
    <property type="entry name" value="ATP-grasp fold, B domain"/>
    <property type="match status" value="1"/>
</dbReference>
<evidence type="ECO:0000256" key="10">
    <source>
        <dbReference type="ARBA" id="ARBA00023211"/>
    </source>
</evidence>
<keyword evidence="5 14" id="KW-0436">Ligase</keyword>
<comment type="pathway">
    <text evidence="3 14">Purine metabolism; IMP biosynthesis via de novo pathway; N(1)-(5-phospho-D-ribosyl)glycinamide from 5-phospho-alpha-D-ribose 1-diphosphate: step 2/2.</text>
</comment>
<dbReference type="EMBL" id="DVFJ01000033">
    <property type="protein sequence ID" value="HIQ72316.1"/>
    <property type="molecule type" value="Genomic_DNA"/>
</dbReference>
<keyword evidence="8 14" id="KW-0658">Purine biosynthesis</keyword>
<evidence type="ECO:0000256" key="13">
    <source>
        <dbReference type="ARBA" id="ARBA00042864"/>
    </source>
</evidence>
<dbReference type="NCBIfam" id="TIGR00877">
    <property type="entry name" value="purD"/>
    <property type="match status" value="1"/>
</dbReference>
<dbReference type="SUPFAM" id="SSF51246">
    <property type="entry name" value="Rudiment single hybrid motif"/>
    <property type="match status" value="1"/>
</dbReference>
<dbReference type="SUPFAM" id="SSF56059">
    <property type="entry name" value="Glutathione synthetase ATP-binding domain-like"/>
    <property type="match status" value="1"/>
</dbReference>
<gene>
    <name evidence="14 17" type="primary">purD</name>
    <name evidence="17" type="ORF">IAB73_08940</name>
</gene>
<comment type="caution">
    <text evidence="17">The sequence shown here is derived from an EMBL/GenBank/DDBJ whole genome shotgun (WGS) entry which is preliminary data.</text>
</comment>
<keyword evidence="9 15" id="KW-0067">ATP-binding</keyword>
<comment type="cofactor">
    <cofactor evidence="2">
        <name>Mg(2+)</name>
        <dbReference type="ChEBI" id="CHEBI:18420"/>
    </cofactor>
</comment>
<dbReference type="Gene3D" id="3.90.600.10">
    <property type="entry name" value="Phosphoribosylglycinamide synthetase, C-terminal domain"/>
    <property type="match status" value="1"/>
</dbReference>
<evidence type="ECO:0000259" key="16">
    <source>
        <dbReference type="PROSITE" id="PS50975"/>
    </source>
</evidence>
<evidence type="ECO:0000256" key="9">
    <source>
        <dbReference type="ARBA" id="ARBA00022840"/>
    </source>
</evidence>
<dbReference type="Pfam" id="PF02844">
    <property type="entry name" value="GARS_N"/>
    <property type="match status" value="1"/>
</dbReference>
<evidence type="ECO:0000313" key="18">
    <source>
        <dbReference type="Proteomes" id="UP000886887"/>
    </source>
</evidence>
<dbReference type="InterPro" id="IPR020561">
    <property type="entry name" value="PRibGlycinamid_synth_ATP-grasp"/>
</dbReference>
<keyword evidence="6" id="KW-0479">Metal-binding</keyword>
<dbReference type="FunFam" id="3.30.470.20:FF:000018">
    <property type="entry name" value="Trifunctional purine biosynthetic protein adenosine-3"/>
    <property type="match status" value="1"/>
</dbReference>
<dbReference type="Pfam" id="PF01071">
    <property type="entry name" value="GARS_A"/>
    <property type="match status" value="1"/>
</dbReference>
<dbReference type="InterPro" id="IPR020562">
    <property type="entry name" value="PRibGlycinamide_synth_N"/>
</dbReference>
<name>A0A9D0ZBU1_9FIRM</name>
<protein>
    <recommendedName>
        <fullName evidence="4 14">Phosphoribosylamine--glycine ligase</fullName>
        <ecNumber evidence="4 14">6.3.4.13</ecNumber>
    </recommendedName>
    <alternativeName>
        <fullName evidence="14">GARS</fullName>
    </alternativeName>
    <alternativeName>
        <fullName evidence="12 14">Glycinamide ribonucleotide synthetase</fullName>
    </alternativeName>
    <alternativeName>
        <fullName evidence="13 14">Phosphoribosylglycinamide synthetase</fullName>
    </alternativeName>
</protein>
<evidence type="ECO:0000256" key="6">
    <source>
        <dbReference type="ARBA" id="ARBA00022723"/>
    </source>
</evidence>
<comment type="catalytic activity">
    <reaction evidence="14">
        <text>5-phospho-beta-D-ribosylamine + glycine + ATP = N(1)-(5-phospho-beta-D-ribosyl)glycinamide + ADP + phosphate + H(+)</text>
        <dbReference type="Rhea" id="RHEA:17453"/>
        <dbReference type="ChEBI" id="CHEBI:15378"/>
        <dbReference type="ChEBI" id="CHEBI:30616"/>
        <dbReference type="ChEBI" id="CHEBI:43474"/>
        <dbReference type="ChEBI" id="CHEBI:57305"/>
        <dbReference type="ChEBI" id="CHEBI:58681"/>
        <dbReference type="ChEBI" id="CHEBI:143788"/>
        <dbReference type="ChEBI" id="CHEBI:456216"/>
        <dbReference type="EC" id="6.3.4.13"/>
    </reaction>
</comment>
<dbReference type="SMART" id="SM01209">
    <property type="entry name" value="GARS_A"/>
    <property type="match status" value="1"/>
</dbReference>
<dbReference type="InterPro" id="IPR020560">
    <property type="entry name" value="PRibGlycinamide_synth_C-dom"/>
</dbReference>
<dbReference type="PROSITE" id="PS00184">
    <property type="entry name" value="GARS"/>
    <property type="match status" value="1"/>
</dbReference>
<evidence type="ECO:0000256" key="8">
    <source>
        <dbReference type="ARBA" id="ARBA00022755"/>
    </source>
</evidence>
<evidence type="ECO:0000256" key="7">
    <source>
        <dbReference type="ARBA" id="ARBA00022741"/>
    </source>
</evidence>
<evidence type="ECO:0000256" key="1">
    <source>
        <dbReference type="ARBA" id="ARBA00001936"/>
    </source>
</evidence>